<evidence type="ECO:0000313" key="1">
    <source>
        <dbReference type="EMBL" id="QJA58727.1"/>
    </source>
</evidence>
<reference evidence="1" key="1">
    <citation type="submission" date="2020-03" db="EMBL/GenBank/DDBJ databases">
        <title>The deep terrestrial virosphere.</title>
        <authorList>
            <person name="Holmfeldt K."/>
            <person name="Nilsson E."/>
            <person name="Simone D."/>
            <person name="Lopez-Fernandez M."/>
            <person name="Wu X."/>
            <person name="de Brujin I."/>
            <person name="Lundin D."/>
            <person name="Andersson A."/>
            <person name="Bertilsson S."/>
            <person name="Dopson M."/>
        </authorList>
    </citation>
    <scope>NUCLEOTIDE SEQUENCE</scope>
    <source>
        <strain evidence="1">MM415B01412</strain>
    </source>
</reference>
<accession>A0A6M3INU4</accession>
<organism evidence="1">
    <name type="scientific">viral metagenome</name>
    <dbReference type="NCBI Taxonomy" id="1070528"/>
    <lineage>
        <taxon>unclassified sequences</taxon>
        <taxon>metagenomes</taxon>
        <taxon>organismal metagenomes</taxon>
    </lineage>
</organism>
<protein>
    <submittedName>
        <fullName evidence="1">Uncharacterized protein</fullName>
    </submittedName>
</protein>
<dbReference type="AlphaFoldDB" id="A0A6M3INU4"/>
<name>A0A6M3INU4_9ZZZZ</name>
<proteinExistence type="predicted"/>
<gene>
    <name evidence="1" type="ORF">MM415B01412_0009</name>
</gene>
<dbReference type="EMBL" id="MT141337">
    <property type="protein sequence ID" value="QJA58727.1"/>
    <property type="molecule type" value="Genomic_DNA"/>
</dbReference>
<sequence>MMHDAGENQTQETTAAMALIAEIEPTFYDYENQAWVKAGKYVRCGHPETMDCRCYGKIHEGENYVIQSDNDRRI</sequence>